<dbReference type="Gene3D" id="3.40.50.2300">
    <property type="match status" value="2"/>
</dbReference>
<evidence type="ECO:0000256" key="1">
    <source>
        <dbReference type="ARBA" id="ARBA00022729"/>
    </source>
</evidence>
<dbReference type="PANTHER" id="PTHR43208:SF1">
    <property type="entry name" value="ABC TRANSPORTER SUBSTRATE-BINDING PROTEIN"/>
    <property type="match status" value="1"/>
</dbReference>
<dbReference type="Proteomes" id="UP001595556">
    <property type="component" value="Unassembled WGS sequence"/>
</dbReference>
<dbReference type="InterPro" id="IPR003760">
    <property type="entry name" value="PnrA-like"/>
</dbReference>
<dbReference type="InterPro" id="IPR028082">
    <property type="entry name" value="Peripla_BP_I"/>
</dbReference>
<evidence type="ECO:0000313" key="5">
    <source>
        <dbReference type="Proteomes" id="UP001595556"/>
    </source>
</evidence>
<evidence type="ECO:0000313" key="4">
    <source>
        <dbReference type="EMBL" id="MFC3146725.1"/>
    </source>
</evidence>
<comment type="caution">
    <text evidence="4">The sequence shown here is derived from an EMBL/GenBank/DDBJ whole genome shotgun (WGS) entry which is preliminary data.</text>
</comment>
<accession>A0ABV7H2N0</accession>
<name>A0ABV7H2N0_9BURK</name>
<dbReference type="Pfam" id="PF02608">
    <property type="entry name" value="Bmp"/>
    <property type="match status" value="1"/>
</dbReference>
<feature type="chain" id="PRO_5046358995" evidence="2">
    <location>
        <begin position="26"/>
        <end position="365"/>
    </location>
</feature>
<gene>
    <name evidence="4" type="ORF">ACFOEN_03610</name>
</gene>
<dbReference type="CDD" id="cd19963">
    <property type="entry name" value="PBP1_BMP-like"/>
    <property type="match status" value="1"/>
</dbReference>
<reference evidence="5" key="1">
    <citation type="journal article" date="2019" name="Int. J. Syst. Evol. Microbiol.">
        <title>The Global Catalogue of Microorganisms (GCM) 10K type strain sequencing project: providing services to taxonomists for standard genome sequencing and annotation.</title>
        <authorList>
            <consortium name="The Broad Institute Genomics Platform"/>
            <consortium name="The Broad Institute Genome Sequencing Center for Infectious Disease"/>
            <person name="Wu L."/>
            <person name="Ma J."/>
        </authorList>
    </citation>
    <scope>NUCLEOTIDE SEQUENCE [LARGE SCALE GENOMIC DNA]</scope>
    <source>
        <strain evidence="5">KCTC 52168</strain>
    </source>
</reference>
<feature type="domain" description="ABC transporter substrate-binding protein PnrA-like" evidence="3">
    <location>
        <begin position="37"/>
        <end position="317"/>
    </location>
</feature>
<protein>
    <submittedName>
        <fullName evidence="4">BMP family ABC transporter substrate-binding protein</fullName>
    </submittedName>
</protein>
<dbReference type="InterPro" id="IPR052910">
    <property type="entry name" value="ABC-Purine-Binding"/>
</dbReference>
<dbReference type="PANTHER" id="PTHR43208">
    <property type="entry name" value="ABC TRANSPORTER SUBSTRATE-BINDING PROTEIN"/>
    <property type="match status" value="1"/>
</dbReference>
<organism evidence="4 5">
    <name type="scientific">Piscinibacterium candidicorallinum</name>
    <dbReference type="NCBI Taxonomy" id="1793872"/>
    <lineage>
        <taxon>Bacteria</taxon>
        <taxon>Pseudomonadati</taxon>
        <taxon>Pseudomonadota</taxon>
        <taxon>Betaproteobacteria</taxon>
        <taxon>Burkholderiales</taxon>
        <taxon>Piscinibacterium</taxon>
    </lineage>
</organism>
<evidence type="ECO:0000259" key="3">
    <source>
        <dbReference type="Pfam" id="PF02608"/>
    </source>
</evidence>
<feature type="signal peptide" evidence="2">
    <location>
        <begin position="1"/>
        <end position="25"/>
    </location>
</feature>
<sequence length="365" mass="39192">MNKTIRLLAAALGAASFSVAAQAPAAAPAAGAKPPMTVGFVYVSPVSDAGWTSQHNRGRLQMEQALKGQVTTRFVEKVTEGADAERVIREMASSGAGLIFTTSFGFMDPTIRVAQQFPNVRFVHATGFKTAPNVATVNARFYEGRYLAGMAAGRTTKSNVIGYVAAFPIPEVLQGINAFTRGAREVNPKAEVRVVWTASWFDPPKERDAATTLVNQKADVLTHHTDSTAVVAVAEERGIRAVAYHSDMSKFGPKAQIVAVTHHWGDYYTQAAREVLAGTWKTSQTWGGIKAGMIKLDGWNANVPADVRKAIEARQADIVAGKFHPFTGPVKDNTGKVVWEKGAMDDASMGKMNYLVEGVVGNLPK</sequence>
<keyword evidence="5" id="KW-1185">Reference proteome</keyword>
<keyword evidence="1 2" id="KW-0732">Signal</keyword>
<dbReference type="RefSeq" id="WP_377301172.1">
    <property type="nucleotide sequence ID" value="NZ_CP180191.1"/>
</dbReference>
<proteinExistence type="predicted"/>
<dbReference type="EMBL" id="JBHRTI010000003">
    <property type="protein sequence ID" value="MFC3146725.1"/>
    <property type="molecule type" value="Genomic_DNA"/>
</dbReference>
<dbReference type="SUPFAM" id="SSF53822">
    <property type="entry name" value="Periplasmic binding protein-like I"/>
    <property type="match status" value="1"/>
</dbReference>
<evidence type="ECO:0000256" key="2">
    <source>
        <dbReference type="SAM" id="SignalP"/>
    </source>
</evidence>